<reference evidence="3" key="2">
    <citation type="submission" date="2025-09" db="UniProtKB">
        <authorList>
            <consortium name="Ensembl"/>
        </authorList>
    </citation>
    <scope>IDENTIFICATION</scope>
</reference>
<feature type="domain" description="BPTI/Kunitz inhibitor" evidence="2">
    <location>
        <begin position="58"/>
        <end position="95"/>
    </location>
</feature>
<reference evidence="3" key="1">
    <citation type="submission" date="2025-08" db="UniProtKB">
        <authorList>
            <consortium name="Ensembl"/>
        </authorList>
    </citation>
    <scope>IDENTIFICATION</scope>
</reference>
<dbReference type="Gene3D" id="4.10.410.10">
    <property type="entry name" value="Pancreatic trypsin inhibitor Kunitz domain"/>
    <property type="match status" value="1"/>
</dbReference>
<dbReference type="GO" id="GO:0004867">
    <property type="term" value="F:serine-type endopeptidase inhibitor activity"/>
    <property type="evidence" value="ECO:0007669"/>
    <property type="project" value="InterPro"/>
</dbReference>
<evidence type="ECO:0000313" key="4">
    <source>
        <dbReference type="Proteomes" id="UP000694404"/>
    </source>
</evidence>
<dbReference type="Proteomes" id="UP000694404">
    <property type="component" value="Unplaced"/>
</dbReference>
<keyword evidence="4" id="KW-1185">Reference proteome</keyword>
<dbReference type="Pfam" id="PF00014">
    <property type="entry name" value="Kunitz_BPTI"/>
    <property type="match status" value="1"/>
</dbReference>
<sequence>MSPSSQSQPQPHRLSPESISSCIVALFCIGAHRESLCLRTWASLRQLMPPLAPEEQPFFVSGSIKKNRICTQIWYGGCGGNANRFETEADCISRCLKPCKYHTGLTIFALL</sequence>
<proteinExistence type="predicted"/>
<organism evidence="3 4">
    <name type="scientific">Chelonoidis abingdonii</name>
    <name type="common">Abingdon island giant tortoise</name>
    <name type="synonym">Testudo abingdonii</name>
    <dbReference type="NCBI Taxonomy" id="106734"/>
    <lineage>
        <taxon>Eukaryota</taxon>
        <taxon>Metazoa</taxon>
        <taxon>Chordata</taxon>
        <taxon>Craniata</taxon>
        <taxon>Vertebrata</taxon>
        <taxon>Euteleostomi</taxon>
        <taxon>Archelosauria</taxon>
        <taxon>Testudinata</taxon>
        <taxon>Testudines</taxon>
        <taxon>Cryptodira</taxon>
        <taxon>Durocryptodira</taxon>
        <taxon>Testudinoidea</taxon>
        <taxon>Testudinidae</taxon>
        <taxon>Chelonoidis</taxon>
    </lineage>
</organism>
<dbReference type="InterPro" id="IPR036880">
    <property type="entry name" value="Kunitz_BPTI_sf"/>
</dbReference>
<dbReference type="AlphaFoldDB" id="A0A8C0G4K9"/>
<dbReference type="Ensembl" id="ENSCABT00000003697.1">
    <property type="protein sequence ID" value="ENSCABP00000003400.1"/>
    <property type="gene ID" value="ENSCABG00000002596.1"/>
</dbReference>
<dbReference type="InterPro" id="IPR002223">
    <property type="entry name" value="Kunitz_BPTI"/>
</dbReference>
<dbReference type="SUPFAM" id="SSF57362">
    <property type="entry name" value="BPTI-like"/>
    <property type="match status" value="1"/>
</dbReference>
<protein>
    <recommendedName>
        <fullName evidence="2">BPTI/Kunitz inhibitor domain-containing protein</fullName>
    </recommendedName>
</protein>
<dbReference type="SMART" id="SM00131">
    <property type="entry name" value="KU"/>
    <property type="match status" value="1"/>
</dbReference>
<accession>A0A8C0G4K9</accession>
<dbReference type="PROSITE" id="PS50279">
    <property type="entry name" value="BPTI_KUNITZ_2"/>
    <property type="match status" value="1"/>
</dbReference>
<evidence type="ECO:0000259" key="2">
    <source>
        <dbReference type="PROSITE" id="PS50279"/>
    </source>
</evidence>
<evidence type="ECO:0000313" key="3">
    <source>
        <dbReference type="Ensembl" id="ENSCABP00000003400.1"/>
    </source>
</evidence>
<keyword evidence="1" id="KW-1015">Disulfide bond</keyword>
<dbReference type="PRINTS" id="PR00759">
    <property type="entry name" value="BASICPTASE"/>
</dbReference>
<name>A0A8C0G4K9_CHEAB</name>
<evidence type="ECO:0000256" key="1">
    <source>
        <dbReference type="ARBA" id="ARBA00023157"/>
    </source>
</evidence>